<comment type="caution">
    <text evidence="1">The sequence shown here is derived from an EMBL/GenBank/DDBJ whole genome shotgun (WGS) entry which is preliminary data.</text>
</comment>
<gene>
    <name evidence="1" type="ORF">MYP_1039</name>
</gene>
<dbReference type="NCBIfam" id="TIGR03696">
    <property type="entry name" value="Rhs_assc_core"/>
    <property type="match status" value="1"/>
</dbReference>
<name>A0A098LA74_9BACT</name>
<accession>A0A098LA74</accession>
<proteinExistence type="predicted"/>
<dbReference type="STRING" id="153721.MYP_1039"/>
<dbReference type="InterPro" id="IPR022385">
    <property type="entry name" value="Rhs_assc_core"/>
</dbReference>
<dbReference type="eggNOG" id="COG3209">
    <property type="taxonomic scope" value="Bacteria"/>
</dbReference>
<keyword evidence="2" id="KW-1185">Reference proteome</keyword>
<dbReference type="Proteomes" id="UP000030185">
    <property type="component" value="Unassembled WGS sequence"/>
</dbReference>
<evidence type="ECO:0000313" key="1">
    <source>
        <dbReference type="EMBL" id="GAL83811.1"/>
    </source>
</evidence>
<dbReference type="Gene3D" id="2.180.10.10">
    <property type="entry name" value="RHS repeat-associated core"/>
    <property type="match status" value="1"/>
</dbReference>
<dbReference type="EMBL" id="BBLT01000002">
    <property type="protein sequence ID" value="GAL83811.1"/>
    <property type="molecule type" value="Genomic_DNA"/>
</dbReference>
<evidence type="ECO:0000313" key="2">
    <source>
        <dbReference type="Proteomes" id="UP000030185"/>
    </source>
</evidence>
<reference evidence="1 2" key="1">
    <citation type="submission" date="2014-09" db="EMBL/GenBank/DDBJ databases">
        <title>Sporocytophaga myxococcoides PG-01 genome sequencing.</title>
        <authorList>
            <person name="Liu L."/>
            <person name="Gao P.J."/>
            <person name="Chen G.J."/>
            <person name="Wang L.S."/>
        </authorList>
    </citation>
    <scope>NUCLEOTIDE SEQUENCE [LARGE SCALE GENOMIC DNA]</scope>
    <source>
        <strain evidence="1 2">PG-01</strain>
    </source>
</reference>
<dbReference type="AlphaFoldDB" id="A0A098LA74"/>
<dbReference type="OrthoDB" id="966206at2"/>
<protein>
    <submittedName>
        <fullName evidence="1">RHS repeat-associated core domain-containing protein</fullName>
    </submittedName>
</protein>
<organism evidence="1 2">
    <name type="scientific">Sporocytophaga myxococcoides</name>
    <dbReference type="NCBI Taxonomy" id="153721"/>
    <lineage>
        <taxon>Bacteria</taxon>
        <taxon>Pseudomonadati</taxon>
        <taxon>Bacteroidota</taxon>
        <taxon>Cytophagia</taxon>
        <taxon>Cytophagales</taxon>
        <taxon>Cytophagaceae</taxon>
        <taxon>Sporocytophaga</taxon>
    </lineage>
</organism>
<sequence>MVMAGRGSGNNLTDYRYGFNGKEMDNEMHNVAGAEYDYGARIYDARIGRFLSTDPLANVYWAVARLHRVKSVIEIVI</sequence>